<dbReference type="InterPro" id="IPR001173">
    <property type="entry name" value="Glyco_trans_2-like"/>
</dbReference>
<dbReference type="EMBL" id="CP134536">
    <property type="protein sequence ID" value="WNH13020.1"/>
    <property type="molecule type" value="Genomic_DNA"/>
</dbReference>
<evidence type="ECO:0000313" key="2">
    <source>
        <dbReference type="EMBL" id="WNH13020.1"/>
    </source>
</evidence>
<dbReference type="InterPro" id="IPR029044">
    <property type="entry name" value="Nucleotide-diphossugar_trans"/>
</dbReference>
<dbReference type="PANTHER" id="PTHR22916">
    <property type="entry name" value="GLYCOSYLTRANSFERASE"/>
    <property type="match status" value="1"/>
</dbReference>
<dbReference type="Proteomes" id="UP001303407">
    <property type="component" value="Chromosome"/>
</dbReference>
<accession>A0ABY9Y4J5</accession>
<dbReference type="SUPFAM" id="SSF53448">
    <property type="entry name" value="Nucleotide-diphospho-sugar transferases"/>
    <property type="match status" value="1"/>
</dbReference>
<keyword evidence="2" id="KW-0328">Glycosyltransferase</keyword>
<dbReference type="EC" id="2.4.-.-" evidence="2"/>
<feature type="domain" description="Glycosyltransferase 2-like" evidence="1">
    <location>
        <begin position="5"/>
        <end position="137"/>
    </location>
</feature>
<protein>
    <submittedName>
        <fullName evidence="2">Glycosyltransferase</fullName>
        <ecNumber evidence="2">2.4.-.-</ecNumber>
    </submittedName>
</protein>
<dbReference type="GO" id="GO:0016757">
    <property type="term" value="F:glycosyltransferase activity"/>
    <property type="evidence" value="ECO:0007669"/>
    <property type="project" value="UniProtKB-KW"/>
</dbReference>
<sequence length="311" mass="35996">MPFFSIIIPLYNKEDYISDTLKSVFNQNFQDFEVIIIDDGSTDKSLEIAKLVKDSRITIIQQKNKGVSSARNKGIQKAKAKYIALLDADDTWHNIHLFELKKLIKTFPNAGLYCNNYEILYSNNIYAKTSFNFSFKTDSLIVEDYFKASIINAIALTSAVGFSKETFNKIGGFNPALEIAEDLDLWVRFALNYYVCFNPKITMTYNKGVSDSLSKKELNDIKYRFINNHHKQEQKNSSLKLYLDINRYAVALRCKINNEIILYKKIKSEIDFDNLNFKQKALINCPIFVLKGIKLFQHFLIKNNIYLTANK</sequence>
<gene>
    <name evidence="2" type="ORF">RHP49_01915</name>
</gene>
<reference evidence="2 3" key="1">
    <citation type="submission" date="2023-09" db="EMBL/GenBank/DDBJ databases">
        <title>Thalassobella suaedae gen. nov., sp. nov., a marine bacterium of the family Flavobacteriaceae isolated from a halophyte Suaeda japonica.</title>
        <authorList>
            <person name="Lee S.Y."/>
            <person name="Hwang C.Y."/>
        </authorList>
    </citation>
    <scope>NUCLEOTIDE SEQUENCE [LARGE SCALE GENOMIC DNA]</scope>
    <source>
        <strain evidence="2 3">HL-DH10</strain>
    </source>
</reference>
<evidence type="ECO:0000259" key="1">
    <source>
        <dbReference type="Pfam" id="PF00535"/>
    </source>
</evidence>
<dbReference type="Pfam" id="PF00535">
    <property type="entry name" value="Glycos_transf_2"/>
    <property type="match status" value="1"/>
</dbReference>
<keyword evidence="3" id="KW-1185">Reference proteome</keyword>
<proteinExistence type="predicted"/>
<dbReference type="RefSeq" id="WP_415862999.1">
    <property type="nucleotide sequence ID" value="NZ_CP134536.1"/>
</dbReference>
<dbReference type="Gene3D" id="3.90.550.10">
    <property type="entry name" value="Spore Coat Polysaccharide Biosynthesis Protein SpsA, Chain A"/>
    <property type="match status" value="1"/>
</dbReference>
<keyword evidence="2" id="KW-0808">Transferase</keyword>
<name>A0ABY9Y4J5_9FLAO</name>
<evidence type="ECO:0000313" key="3">
    <source>
        <dbReference type="Proteomes" id="UP001303407"/>
    </source>
</evidence>
<organism evidence="2 3">
    <name type="scientific">Thalassobellus suaedae</name>
    <dbReference type="NCBI Taxonomy" id="3074124"/>
    <lineage>
        <taxon>Bacteria</taxon>
        <taxon>Pseudomonadati</taxon>
        <taxon>Bacteroidota</taxon>
        <taxon>Flavobacteriia</taxon>
        <taxon>Flavobacteriales</taxon>
        <taxon>Flavobacteriaceae</taxon>
        <taxon>Thalassobellus</taxon>
    </lineage>
</organism>